<gene>
    <name evidence="1" type="ORF">OCV51_14255</name>
</gene>
<keyword evidence="2" id="KW-1185">Reference proteome</keyword>
<dbReference type="Proteomes" id="UP001652394">
    <property type="component" value="Unassembled WGS sequence"/>
</dbReference>
<comment type="caution">
    <text evidence="1">The sequence shown here is derived from an EMBL/GenBank/DDBJ whole genome shotgun (WGS) entry which is preliminary data.</text>
</comment>
<proteinExistence type="predicted"/>
<evidence type="ECO:0000313" key="1">
    <source>
        <dbReference type="EMBL" id="MCU6748795.1"/>
    </source>
</evidence>
<evidence type="ECO:0008006" key="3">
    <source>
        <dbReference type="Google" id="ProtNLM"/>
    </source>
</evidence>
<name>A0ABT2TET9_9FIRM</name>
<reference evidence="1 2" key="1">
    <citation type="journal article" date="2021" name="ISME Commun">
        <title>Automated analysis of genomic sequences facilitates high-throughput and comprehensive description of bacteria.</title>
        <authorList>
            <person name="Hitch T.C.A."/>
        </authorList>
    </citation>
    <scope>NUCLEOTIDE SEQUENCE [LARGE SCALE GENOMIC DNA]</scope>
    <source>
        <strain evidence="1 2">H2_18</strain>
    </source>
</reference>
<evidence type="ECO:0000313" key="2">
    <source>
        <dbReference type="Proteomes" id="UP001652394"/>
    </source>
</evidence>
<dbReference type="EMBL" id="JAOQJX010000038">
    <property type="protein sequence ID" value="MCU6748795.1"/>
    <property type="molecule type" value="Genomic_DNA"/>
</dbReference>
<accession>A0ABT2TET9</accession>
<protein>
    <recommendedName>
        <fullName evidence="3">DUF2007 domain-containing protein</fullName>
    </recommendedName>
</protein>
<organism evidence="1 2">
    <name type="scientific">Faecalicatena acetigenes</name>
    <dbReference type="NCBI Taxonomy" id="2981790"/>
    <lineage>
        <taxon>Bacteria</taxon>
        <taxon>Bacillati</taxon>
        <taxon>Bacillota</taxon>
        <taxon>Clostridia</taxon>
        <taxon>Lachnospirales</taxon>
        <taxon>Lachnospiraceae</taxon>
        <taxon>Faecalicatena</taxon>
    </lineage>
</organism>
<dbReference type="RefSeq" id="WP_154821490.1">
    <property type="nucleotide sequence ID" value="NZ_JAOQJX010000038.1"/>
</dbReference>
<sequence length="84" mass="9762">MITIFNRRFLIATMDMKRQSDIRDKLSGAGIAYTVGTKNLQSSEWLGGGNRGRYGSMGIQQKYSYEYKIYVHKDDYERALKEIQ</sequence>